<evidence type="ECO:0000256" key="4">
    <source>
        <dbReference type="SAM" id="MobiDB-lite"/>
    </source>
</evidence>
<proteinExistence type="predicted"/>
<keyword evidence="3" id="KW-0175">Coiled coil</keyword>
<keyword evidence="2" id="KW-0158">Chromosome</keyword>
<sequence>METAGVDYKGFLHVLTKTFPDCSNKSFVLATTDRTILDSDKFMELEDGSTLYMLQQGNQALPVVTEEQIQFVPHYDTLICGGMYEYYASEGQTALSYTLAELIDNALSATAKNTGKRIIEIRMLFDESQGKPAIIVLDNGCGMTSKKLNKWAVYRLSKFNCLFFFHSSNEERYVRPDPVPRSLNSDISYFGVGGKQAVFYIGESARMISKSVTSPDVHELVLSKEDFERKVKNKEDVYSGTIINRKPGDFSRVPKEEEHFLRSLIAEETGKESFTAVVITEVKPEHITLLKQDFQVWTRQLAHTYHYYIHGVNGNDLRSSSTKSHDPKIDIEITLQEKITKCPRVLNLREVDNDMQTLYINAAADTFEFKALTQPDGGIVEGVLRYHPYLYDRETYPEDPDAPYAPIEDDDVDEETGLLQPIKKKPIFECFWNGRLIPYTTVAELDWCARPSKGAKVPVECYNRISGVLFTDDRFQVTTNKLTFMELELKLRNKETIFSCSVNGQVRQRGNIQRDFTQWLQNCHEKWDKQVKFLNYKETITRTDVPTKKMQHPWAIFSSIEWDSREYRIGQFVKSQKTQPIIYGTVVRFLLHGNYDGDVFATGGLVEVCLEPKALYNKTKIMPISKLDKNATHKAIKANIESDLAKLPQKLKVDWPEGKPWPQNATRPAGTQFGPLQVEILNGNQESLSRMPLVGTVIKLIVELKVNICADIGEISHSIKIFASFVANLVKLGKYTLRLNTMISETNETVFGDRQLPFFTLRFTIKEGSAEKFDLGTVSSTLHVGVPFDIPLKIKDAYGHSTAPPPDVKPVLKCSGLELTYEKVQSSKDVFIIQNVKARGKTRHFLNISTLCVHVISLKSFLVTLLCFSGNPHSIHVTPEDAPITVENGNTVQFDVAIHDEAGNITAHHKLIARCQVGSGHADCILSDRTIYIDCSRTGVGQHVTKPIKVKIVGGEPQTLKVQFDVPNHLSIASVTRELRVEPSSRVCRMEVCCHNCHNNDILVLKNNERIEWQAGGTLENLFYRLYDEGNRKVDITPAIASKIKVNWTSDGNVKDLSEGELPDVHVPTQVQEERFYQVSYQDQSISVSFSIVPHPNEPSRLKATLSQNTARLGEPMSGNIILDLVDQYENVTKTLTSTCVNCITVEAEGLNKSALVLTWQESSCSVLVTGVCFQSGTLGPREMSFTFRSYVDQVMVKVTAGVPAQLKLVSGPTQPLQVLNNHSIPTPFLVQLCDKWGNPSRDQRVVVHLKSSQQALKVAANVTSQPMNAEGKASFIVTSVCGPKGYYQLAFEGSLNSKPLHGPLVNLTVMPDPNKPVSLSVTYDTNAVLPAGGVFPVFSVTVVSEEGSPVTVFNKAAADMRLWKGVHSRRPREEVKKDTSFAYVQINPLLRSVLQIIIDVVANDPVQLRPDVQPATPVVSYSTEVANRTLVDGLTLTIVDQYGNPAGQNLNGKVLVSIESSNGGYNSSLPLFEGRTRSRQFVLLDGKAHISKLTIMENSPGENGSIYILHFEPVLQMASMSLASFELPFHFYNGMKQSSHVFITQAIDGLITEKRNEAERISRLPRRQCSIRDPFQGQQDVLGKVGHLALVVEDDAAWVISWHISRSMDCVITMTTAAAQMIYRNTGGRQQVMALDSVYVSGGRRPLPHIRNGRALFDPPGNPVFARDRLIFPNHQESCDIVFRNLLGDTILMDDLDSANHYRRTLVQNHTSCPTILTRQGDRIGANAIWGGSQNRAPSPQGLNMFAAPIPQQYFSLQEQIGLLMRYRSALQNRESTKLKCEQVLAEEDTLIVKKREMEEKMAELKEVEEQLASTSVRALKRVSMDAAGPSGLSKRPRSTSK</sequence>
<evidence type="ECO:0000313" key="6">
    <source>
        <dbReference type="Ensembl" id="ENSSORP00005042961.1"/>
    </source>
</evidence>
<dbReference type="SUPFAM" id="SSF55874">
    <property type="entry name" value="ATPase domain of HSP90 chaperone/DNA topoisomerase II/histidine kinase"/>
    <property type="match status" value="1"/>
</dbReference>
<evidence type="ECO:0000256" key="2">
    <source>
        <dbReference type="ARBA" id="ARBA00022454"/>
    </source>
</evidence>
<dbReference type="Pfam" id="PF26196">
    <property type="entry name" value="Ig_SMCHD1_4th"/>
    <property type="match status" value="1"/>
</dbReference>
<dbReference type="InterPro" id="IPR058614">
    <property type="entry name" value="Ig_SMCHD1_5th"/>
</dbReference>
<accession>A0A673BK14</accession>
<dbReference type="Proteomes" id="UP000472271">
    <property type="component" value="Chromosome 20"/>
</dbReference>
<comment type="subcellular location">
    <subcellularLocation>
        <location evidence="1">Chromosome</location>
    </subcellularLocation>
</comment>
<organism evidence="6 7">
    <name type="scientific">Sphaeramia orbicularis</name>
    <name type="common">orbiculate cardinalfish</name>
    <dbReference type="NCBI Taxonomy" id="375764"/>
    <lineage>
        <taxon>Eukaryota</taxon>
        <taxon>Metazoa</taxon>
        <taxon>Chordata</taxon>
        <taxon>Craniata</taxon>
        <taxon>Vertebrata</taxon>
        <taxon>Euteleostomi</taxon>
        <taxon>Actinopterygii</taxon>
        <taxon>Neopterygii</taxon>
        <taxon>Teleostei</taxon>
        <taxon>Neoteleostei</taxon>
        <taxon>Acanthomorphata</taxon>
        <taxon>Gobiaria</taxon>
        <taxon>Kurtiformes</taxon>
        <taxon>Apogonoidei</taxon>
        <taxon>Apogonidae</taxon>
        <taxon>Apogoninae</taxon>
        <taxon>Sphaeramia</taxon>
    </lineage>
</organism>
<keyword evidence="7" id="KW-1185">Reference proteome</keyword>
<dbReference type="Pfam" id="PF06470">
    <property type="entry name" value="SMC_hinge"/>
    <property type="match status" value="1"/>
</dbReference>
<feature type="region of interest" description="Disordered" evidence="4">
    <location>
        <begin position="1822"/>
        <end position="1843"/>
    </location>
</feature>
<dbReference type="Pfam" id="PF26199">
    <property type="entry name" value="Ig_SMCHD1_8th"/>
    <property type="match status" value="1"/>
</dbReference>
<dbReference type="InterPro" id="IPR058613">
    <property type="entry name" value="Ig_SMCHD1_4th"/>
</dbReference>
<protein>
    <submittedName>
        <fullName evidence="6">Structural maintenance of chromosomes flexible hinge domain containing 1</fullName>
    </submittedName>
</protein>
<dbReference type="PANTHER" id="PTHR22640">
    <property type="entry name" value="STRUCTURAL MAINTENANCE OF CHROMOSOMES FLEXIBLE HINGE DOMAIN-CONTAINING PROTEIN 1"/>
    <property type="match status" value="1"/>
</dbReference>
<dbReference type="InterPro" id="IPR055109">
    <property type="entry name" value="SMCHD1_S5"/>
</dbReference>
<reference evidence="6" key="2">
    <citation type="submission" date="2025-08" db="UniProtKB">
        <authorList>
            <consortium name="Ensembl"/>
        </authorList>
    </citation>
    <scope>IDENTIFICATION</scope>
</reference>
<dbReference type="Pfam" id="PF26195">
    <property type="entry name" value="Ig_SMCHD1_2nd"/>
    <property type="match status" value="1"/>
</dbReference>
<dbReference type="InterPro" id="IPR010935">
    <property type="entry name" value="SMC_hinge"/>
</dbReference>
<dbReference type="PANTHER" id="PTHR22640:SF2">
    <property type="entry name" value="STRUCTURAL MAINTENANCE OF CHROMOSOMES FLEXIBLE HINGE DOMAIN-CONTAINING PROTEIN 1"/>
    <property type="match status" value="1"/>
</dbReference>
<reference evidence="6" key="3">
    <citation type="submission" date="2025-09" db="UniProtKB">
        <authorList>
            <consortium name="Ensembl"/>
        </authorList>
    </citation>
    <scope>IDENTIFICATION</scope>
</reference>
<feature type="domain" description="SMC hinge" evidence="5">
    <location>
        <begin position="1580"/>
        <end position="1704"/>
    </location>
</feature>
<dbReference type="InterPro" id="IPR058612">
    <property type="entry name" value="Ig_SMCHD1_2nd"/>
</dbReference>
<dbReference type="GO" id="GO:0006302">
    <property type="term" value="P:double-strand break repair"/>
    <property type="evidence" value="ECO:0007669"/>
    <property type="project" value="InterPro"/>
</dbReference>
<dbReference type="InterPro" id="IPR058611">
    <property type="entry name" value="Ig_SMCHD1_1st"/>
</dbReference>
<dbReference type="InParanoid" id="A0A673BK14"/>
<gene>
    <name evidence="6" type="primary">smchd1</name>
</gene>
<dbReference type="SUPFAM" id="SSF75553">
    <property type="entry name" value="Smc hinge domain"/>
    <property type="match status" value="1"/>
</dbReference>
<dbReference type="InterPro" id="IPR038892">
    <property type="entry name" value="SMCHD1"/>
</dbReference>
<dbReference type="GO" id="GO:0051276">
    <property type="term" value="P:chromosome organization"/>
    <property type="evidence" value="ECO:0007669"/>
    <property type="project" value="InterPro"/>
</dbReference>
<reference evidence="6" key="1">
    <citation type="submission" date="2019-06" db="EMBL/GenBank/DDBJ databases">
        <authorList>
            <consortium name="Wellcome Sanger Institute Data Sharing"/>
        </authorList>
    </citation>
    <scope>NUCLEOTIDE SEQUENCE [LARGE SCALE GENOMIC DNA]</scope>
</reference>
<evidence type="ECO:0000256" key="3">
    <source>
        <dbReference type="SAM" id="Coils"/>
    </source>
</evidence>
<name>A0A673BK14_9TELE</name>
<dbReference type="InterPro" id="IPR058616">
    <property type="entry name" value="Ig_SMCHD1_8th"/>
</dbReference>
<dbReference type="Pfam" id="PF13589">
    <property type="entry name" value="HATPase_c_3"/>
    <property type="match status" value="1"/>
</dbReference>
<evidence type="ECO:0000259" key="5">
    <source>
        <dbReference type="SMART" id="SM00968"/>
    </source>
</evidence>
<evidence type="ECO:0000256" key="1">
    <source>
        <dbReference type="ARBA" id="ARBA00004286"/>
    </source>
</evidence>
<dbReference type="GO" id="GO:0005524">
    <property type="term" value="F:ATP binding"/>
    <property type="evidence" value="ECO:0007669"/>
    <property type="project" value="InterPro"/>
</dbReference>
<dbReference type="SMART" id="SM00968">
    <property type="entry name" value="SMC_hinge"/>
    <property type="match status" value="1"/>
</dbReference>
<feature type="coiled-coil region" evidence="3">
    <location>
        <begin position="1789"/>
        <end position="1819"/>
    </location>
</feature>
<dbReference type="Gene3D" id="3.30.565.10">
    <property type="entry name" value="Histidine kinase-like ATPase, C-terminal domain"/>
    <property type="match status" value="1"/>
</dbReference>
<dbReference type="InterPro" id="IPR058615">
    <property type="entry name" value="Ig_SMCHD1_6th"/>
</dbReference>
<dbReference type="Pfam" id="PF26201">
    <property type="entry name" value="Ig_SMCHD1_7th"/>
    <property type="match status" value="1"/>
</dbReference>
<dbReference type="Pfam" id="PF26198">
    <property type="entry name" value="Ig_SMCHD1_6th"/>
    <property type="match status" value="1"/>
</dbReference>
<dbReference type="Ensembl" id="ENSSORT00005044051.1">
    <property type="protein sequence ID" value="ENSSORP00005042961.1"/>
    <property type="gene ID" value="ENSSORG00005019875.1"/>
</dbReference>
<evidence type="ECO:0000313" key="7">
    <source>
        <dbReference type="Proteomes" id="UP000472271"/>
    </source>
</evidence>
<dbReference type="InterPro" id="IPR058617">
    <property type="entry name" value="Ig_SMCHD1_7th"/>
</dbReference>
<dbReference type="Pfam" id="PF22899">
    <property type="entry name" value="SMCHD1_S5"/>
    <property type="match status" value="1"/>
</dbReference>
<dbReference type="InterPro" id="IPR036277">
    <property type="entry name" value="SMC_hinge_sf"/>
</dbReference>
<dbReference type="GO" id="GO:0005694">
    <property type="term" value="C:chromosome"/>
    <property type="evidence" value="ECO:0007669"/>
    <property type="project" value="UniProtKB-SubCell"/>
</dbReference>
<dbReference type="Pfam" id="PF26194">
    <property type="entry name" value="Ig_SMCHD1_1st"/>
    <property type="match status" value="1"/>
</dbReference>
<dbReference type="Pfam" id="PF26197">
    <property type="entry name" value="Ig_SMCHD1_5th"/>
    <property type="match status" value="1"/>
</dbReference>
<dbReference type="InterPro" id="IPR036890">
    <property type="entry name" value="HATPase_C_sf"/>
</dbReference>